<feature type="transmembrane region" description="Helical" evidence="5">
    <location>
        <begin position="109"/>
        <end position="128"/>
    </location>
</feature>
<protein>
    <recommendedName>
        <fullName evidence="6">EamA domain-containing protein</fullName>
    </recommendedName>
</protein>
<gene>
    <name evidence="7" type="ORF">Ctob_006199</name>
</gene>
<evidence type="ECO:0000256" key="2">
    <source>
        <dbReference type="ARBA" id="ARBA00022692"/>
    </source>
</evidence>
<comment type="subcellular location">
    <subcellularLocation>
        <location evidence="1">Membrane</location>
        <topology evidence="1">Multi-pass membrane protein</topology>
    </subcellularLocation>
</comment>
<keyword evidence="2 5" id="KW-0812">Transmembrane</keyword>
<dbReference type="Pfam" id="PF00892">
    <property type="entry name" value="EamA"/>
    <property type="match status" value="1"/>
</dbReference>
<keyword evidence="8" id="KW-1185">Reference proteome</keyword>
<organism evidence="7 8">
    <name type="scientific">Chrysochromulina tobinii</name>
    <dbReference type="NCBI Taxonomy" id="1460289"/>
    <lineage>
        <taxon>Eukaryota</taxon>
        <taxon>Haptista</taxon>
        <taxon>Haptophyta</taxon>
        <taxon>Prymnesiophyceae</taxon>
        <taxon>Prymnesiales</taxon>
        <taxon>Chrysochromulinaceae</taxon>
        <taxon>Chrysochromulina</taxon>
    </lineage>
</organism>
<proteinExistence type="predicted"/>
<dbReference type="InterPro" id="IPR037185">
    <property type="entry name" value="EmrE-like"/>
</dbReference>
<feature type="transmembrane region" description="Helical" evidence="5">
    <location>
        <begin position="256"/>
        <end position="277"/>
    </location>
</feature>
<feature type="transmembrane region" description="Helical" evidence="5">
    <location>
        <begin position="289"/>
        <end position="309"/>
    </location>
</feature>
<dbReference type="AlphaFoldDB" id="A0A0M0J438"/>
<feature type="transmembrane region" description="Helical" evidence="5">
    <location>
        <begin position="224"/>
        <end position="244"/>
    </location>
</feature>
<keyword evidence="4 5" id="KW-0472">Membrane</keyword>
<evidence type="ECO:0000256" key="5">
    <source>
        <dbReference type="SAM" id="Phobius"/>
    </source>
</evidence>
<dbReference type="SUPFAM" id="SSF103481">
    <property type="entry name" value="Multidrug resistance efflux transporter EmrE"/>
    <property type="match status" value="1"/>
</dbReference>
<dbReference type="InterPro" id="IPR000620">
    <property type="entry name" value="EamA_dom"/>
</dbReference>
<dbReference type="Proteomes" id="UP000037460">
    <property type="component" value="Unassembled WGS sequence"/>
</dbReference>
<feature type="domain" description="EamA" evidence="6">
    <location>
        <begin position="17"/>
        <end position="151"/>
    </location>
</feature>
<feature type="transmembrane region" description="Helical" evidence="5">
    <location>
        <begin position="46"/>
        <end position="67"/>
    </location>
</feature>
<accession>A0A0M0J438</accession>
<name>A0A0M0J438_9EUKA</name>
<comment type="caution">
    <text evidence="7">The sequence shown here is derived from an EMBL/GenBank/DDBJ whole genome shotgun (WGS) entry which is preliminary data.</text>
</comment>
<feature type="transmembrane region" description="Helical" evidence="5">
    <location>
        <begin position="16"/>
        <end position="40"/>
    </location>
</feature>
<evidence type="ECO:0000259" key="6">
    <source>
        <dbReference type="Pfam" id="PF00892"/>
    </source>
</evidence>
<evidence type="ECO:0000256" key="1">
    <source>
        <dbReference type="ARBA" id="ARBA00004141"/>
    </source>
</evidence>
<dbReference type="GO" id="GO:0016020">
    <property type="term" value="C:membrane"/>
    <property type="evidence" value="ECO:0007669"/>
    <property type="project" value="UniProtKB-SubCell"/>
</dbReference>
<evidence type="ECO:0000313" key="7">
    <source>
        <dbReference type="EMBL" id="KOO21245.1"/>
    </source>
</evidence>
<evidence type="ECO:0000256" key="4">
    <source>
        <dbReference type="ARBA" id="ARBA00023136"/>
    </source>
</evidence>
<feature type="transmembrane region" description="Helical" evidence="5">
    <location>
        <begin position="192"/>
        <end position="212"/>
    </location>
</feature>
<dbReference type="EMBL" id="JWZX01003378">
    <property type="protein sequence ID" value="KOO21245.1"/>
    <property type="molecule type" value="Genomic_DNA"/>
</dbReference>
<sequence>MPLCQITFRDGDGEALLGYGMTTVSAVVYSILVLTVRIATDSGAPLMLVLAVRFGAQTAAFACQMAAKRMPLRPVTRSGQLFWLAAGTTISSATALYMIGAALAPLGDAGALSGLYPVGTLIIARLWLHEPLGIAGIPSICLSAAGVTLISSGTHGEATALGNGLFRDTSGVQDEPLKGSIDAASLPIVRPVWGLAAALASSALNSVSYVTVRQAGTSMDALQWMLLYSMLGLLVTLPLCLQPSADQLGFSSFAPWAKVLPCLLAVGGWGVVAQTLLGYGQMMRGCRAGITALLSSSEIVWSYVLQVIVLDQPTTPVAISGAALILVAIIAPLAEMEVRRRRNVPLACRSTQSAPKCDTAELEGLNEGFK</sequence>
<evidence type="ECO:0000313" key="8">
    <source>
        <dbReference type="Proteomes" id="UP000037460"/>
    </source>
</evidence>
<reference evidence="8" key="1">
    <citation type="journal article" date="2015" name="PLoS Genet.">
        <title>Genome Sequence and Transcriptome Analyses of Chrysochromulina tobin: Metabolic Tools for Enhanced Algal Fitness in the Prominent Order Prymnesiales (Haptophyceae).</title>
        <authorList>
            <person name="Hovde B.T."/>
            <person name="Deodato C.R."/>
            <person name="Hunsperger H.M."/>
            <person name="Ryken S.A."/>
            <person name="Yost W."/>
            <person name="Jha R.K."/>
            <person name="Patterson J."/>
            <person name="Monnat R.J. Jr."/>
            <person name="Barlow S.B."/>
            <person name="Starkenburg S.R."/>
            <person name="Cattolico R.A."/>
        </authorList>
    </citation>
    <scope>NUCLEOTIDE SEQUENCE</scope>
    <source>
        <strain evidence="8">CCMP291</strain>
    </source>
</reference>
<dbReference type="PANTHER" id="PTHR22911:SF6">
    <property type="entry name" value="SOLUTE CARRIER FAMILY 35 MEMBER G1"/>
    <property type="match status" value="1"/>
</dbReference>
<feature type="transmembrane region" description="Helical" evidence="5">
    <location>
        <begin position="79"/>
        <end position="103"/>
    </location>
</feature>
<dbReference type="PANTHER" id="PTHR22911">
    <property type="entry name" value="ACYL-MALONYL CONDENSING ENZYME-RELATED"/>
    <property type="match status" value="1"/>
</dbReference>
<keyword evidence="3 5" id="KW-1133">Transmembrane helix</keyword>
<evidence type="ECO:0000256" key="3">
    <source>
        <dbReference type="ARBA" id="ARBA00022989"/>
    </source>
</evidence>
<feature type="transmembrane region" description="Helical" evidence="5">
    <location>
        <begin position="315"/>
        <end position="334"/>
    </location>
</feature>